<proteinExistence type="inferred from homology"/>
<dbReference type="SUPFAM" id="SSF54427">
    <property type="entry name" value="NTF2-like"/>
    <property type="match status" value="1"/>
</dbReference>
<comment type="similarity">
    <text evidence="1">Belongs to the bacterial ring-hydroxylating dioxygenase beta subunit family.</text>
</comment>
<dbReference type="InterPro" id="IPR000391">
    <property type="entry name" value="Rng_hydr_dOase-bsu"/>
</dbReference>
<dbReference type="InterPro" id="IPR032710">
    <property type="entry name" value="NTF2-like_dom_sf"/>
</dbReference>
<protein>
    <submittedName>
        <fullName evidence="3">Aromatic-ring-hydroxylating dioxygenase subunit beta</fullName>
    </submittedName>
</protein>
<reference evidence="4" key="1">
    <citation type="submission" date="2019-06" db="EMBL/GenBank/DDBJ databases">
        <title>The complete genome of Emcibacter congregatus ZYLT.</title>
        <authorList>
            <person name="Zhao Z."/>
        </authorList>
    </citation>
    <scope>NUCLEOTIDE SEQUENCE [LARGE SCALE GENOMIC DNA]</scope>
    <source>
        <strain evidence="4">MCCC 1A06723</strain>
    </source>
</reference>
<dbReference type="EMBL" id="VFIY01000003">
    <property type="protein sequence ID" value="TPD63794.1"/>
    <property type="molecule type" value="Genomic_DNA"/>
</dbReference>
<keyword evidence="4" id="KW-1185">Reference proteome</keyword>
<organism evidence="3 4">
    <name type="scientific">Emcibacter nanhaiensis</name>
    <dbReference type="NCBI Taxonomy" id="1505037"/>
    <lineage>
        <taxon>Bacteria</taxon>
        <taxon>Pseudomonadati</taxon>
        <taxon>Pseudomonadota</taxon>
        <taxon>Alphaproteobacteria</taxon>
        <taxon>Emcibacterales</taxon>
        <taxon>Emcibacteraceae</taxon>
        <taxon>Emcibacter</taxon>
    </lineage>
</organism>
<name>A0A501PUW7_9PROT</name>
<evidence type="ECO:0000256" key="1">
    <source>
        <dbReference type="ARBA" id="ARBA00009570"/>
    </source>
</evidence>
<keyword evidence="3" id="KW-0223">Dioxygenase</keyword>
<gene>
    <name evidence="3" type="ORF">FIV46_00225</name>
</gene>
<dbReference type="Gene3D" id="3.10.450.50">
    <property type="match status" value="1"/>
</dbReference>
<sequence length="163" mass="18988">MTAISQDVLYKLDELQNRYIAALDSKDIKGWSDTFSKDKDATYICRSAENESMDLPIALMYDDCRARILDRITFITKVWKGTFQDYRTRHFTQRISVEQESENTYKMRSNFSIEYTQDPHASANLAAGVYEDVITLEDGEAKFLSRRAVYDTTVLPQYIVYPF</sequence>
<evidence type="ECO:0000313" key="4">
    <source>
        <dbReference type="Proteomes" id="UP000319148"/>
    </source>
</evidence>
<keyword evidence="2" id="KW-0560">Oxidoreductase</keyword>
<dbReference type="Proteomes" id="UP000319148">
    <property type="component" value="Unassembled WGS sequence"/>
</dbReference>
<evidence type="ECO:0000256" key="2">
    <source>
        <dbReference type="ARBA" id="ARBA00023002"/>
    </source>
</evidence>
<dbReference type="Pfam" id="PF00866">
    <property type="entry name" value="Ring_hydroxyl_B"/>
    <property type="match status" value="1"/>
</dbReference>
<comment type="caution">
    <text evidence="3">The sequence shown here is derived from an EMBL/GenBank/DDBJ whole genome shotgun (WGS) entry which is preliminary data.</text>
</comment>
<accession>A0A501PUW7</accession>
<dbReference type="RefSeq" id="WP_139937794.1">
    <property type="nucleotide sequence ID" value="NZ_JBHSYP010000011.1"/>
</dbReference>
<dbReference type="AlphaFoldDB" id="A0A501PUW7"/>
<dbReference type="GO" id="GO:0051213">
    <property type="term" value="F:dioxygenase activity"/>
    <property type="evidence" value="ECO:0007669"/>
    <property type="project" value="UniProtKB-KW"/>
</dbReference>
<evidence type="ECO:0000313" key="3">
    <source>
        <dbReference type="EMBL" id="TPD63794.1"/>
    </source>
</evidence>
<dbReference type="OrthoDB" id="4719230at2"/>